<dbReference type="PROSITE" id="PS50994">
    <property type="entry name" value="INTEGRASE"/>
    <property type="match status" value="1"/>
</dbReference>
<evidence type="ECO:0000259" key="1">
    <source>
        <dbReference type="PROSITE" id="PS50994"/>
    </source>
</evidence>
<dbReference type="InterPro" id="IPR050900">
    <property type="entry name" value="Transposase_IS3/IS150/IS904"/>
</dbReference>
<dbReference type="Pfam" id="PF13333">
    <property type="entry name" value="rve_2"/>
    <property type="match status" value="1"/>
</dbReference>
<organism evidence="2 3">
    <name type="scientific">Aerophobetes bacterium</name>
    <dbReference type="NCBI Taxonomy" id="2030807"/>
    <lineage>
        <taxon>Bacteria</taxon>
        <taxon>Candidatus Aerophobota</taxon>
    </lineage>
</organism>
<dbReference type="SUPFAM" id="SSF53098">
    <property type="entry name" value="Ribonuclease H-like"/>
    <property type="match status" value="1"/>
</dbReference>
<evidence type="ECO:0000313" key="2">
    <source>
        <dbReference type="EMBL" id="TET86622.1"/>
    </source>
</evidence>
<dbReference type="InterPro" id="IPR001584">
    <property type="entry name" value="Integrase_cat-core"/>
</dbReference>
<dbReference type="SUPFAM" id="SSF46689">
    <property type="entry name" value="Homeodomain-like"/>
    <property type="match status" value="1"/>
</dbReference>
<name>A0A523Y5A9_UNCAE</name>
<dbReference type="Gene3D" id="3.30.420.10">
    <property type="entry name" value="Ribonuclease H-like superfamily/Ribonuclease H"/>
    <property type="match status" value="1"/>
</dbReference>
<accession>A0A523Y5A9</accession>
<gene>
    <name evidence="2" type="ORF">E3J32_00105</name>
</gene>
<dbReference type="EMBL" id="SOII01000007">
    <property type="protein sequence ID" value="TET86622.1"/>
    <property type="molecule type" value="Genomic_DNA"/>
</dbReference>
<protein>
    <submittedName>
        <fullName evidence="2">IS3 family transposase</fullName>
    </submittedName>
</protein>
<dbReference type="PANTHER" id="PTHR46889">
    <property type="entry name" value="TRANSPOSASE INSF FOR INSERTION SEQUENCE IS3B-RELATED"/>
    <property type="match status" value="1"/>
</dbReference>
<dbReference type="Proteomes" id="UP000315669">
    <property type="component" value="Unassembled WGS sequence"/>
</dbReference>
<dbReference type="GO" id="GO:0003676">
    <property type="term" value="F:nucleic acid binding"/>
    <property type="evidence" value="ECO:0007669"/>
    <property type="project" value="InterPro"/>
</dbReference>
<dbReference type="PANTHER" id="PTHR46889:SF4">
    <property type="entry name" value="TRANSPOSASE INSO FOR INSERTION SEQUENCE ELEMENT IS911B-RELATED"/>
    <property type="match status" value="1"/>
</dbReference>
<comment type="caution">
    <text evidence="2">The sequence shown here is derived from an EMBL/GenBank/DDBJ whole genome shotgun (WGS) entry which is preliminary data.</text>
</comment>
<dbReference type="InterPro" id="IPR048020">
    <property type="entry name" value="Transpos_IS3"/>
</dbReference>
<sequence length="351" mass="41123">MGLLGPISGYRLDVHLKKELIDIIENCLLPAKRASQVLGLKLKRFYRWRKDCTLFGVDGLVDEKPIAKVIPNKLLTEEEEAIYEYARLHPKQRHREIQFNLDRGGLATASFSSVYRRLKKKGLIKEHHLKISKHKKGRPTATYAHEIWLVDITFVPVGNGFWYLIAVIDLYSRYIEGSDLSATMTSKDVQKVIDFALLQYGFYEKEDKPKIHSDNGSQMKAKSFKAFLKDLGILNEYSRPHVPEDQAVLERFFRTIKQGEVYHQEYENHYQAKDGISEFINYYNHRRPHQGIGFITPYEKLTGQKERIFKERKTRAIVAQEMRKIMNRREINTDTSEEMTPVKNRNKKIFV</sequence>
<reference evidence="2 3" key="1">
    <citation type="submission" date="2019-03" db="EMBL/GenBank/DDBJ databases">
        <title>Metabolic potential of uncultured bacteria and archaea associated with petroleum seepage in deep-sea sediments.</title>
        <authorList>
            <person name="Dong X."/>
            <person name="Hubert C."/>
        </authorList>
    </citation>
    <scope>NUCLEOTIDE SEQUENCE [LARGE SCALE GENOMIC DNA]</scope>
    <source>
        <strain evidence="2">E29_bin25</strain>
    </source>
</reference>
<dbReference type="InterPro" id="IPR012337">
    <property type="entry name" value="RNaseH-like_sf"/>
</dbReference>
<feature type="domain" description="Integrase catalytic" evidence="1">
    <location>
        <begin position="135"/>
        <end position="305"/>
    </location>
</feature>
<dbReference type="GO" id="GO:0015074">
    <property type="term" value="P:DNA integration"/>
    <property type="evidence" value="ECO:0007669"/>
    <property type="project" value="InterPro"/>
</dbReference>
<dbReference type="InterPro" id="IPR036397">
    <property type="entry name" value="RNaseH_sf"/>
</dbReference>
<dbReference type="Pfam" id="PF00665">
    <property type="entry name" value="rve"/>
    <property type="match status" value="1"/>
</dbReference>
<dbReference type="AlphaFoldDB" id="A0A523Y5A9"/>
<proteinExistence type="predicted"/>
<dbReference type="NCBIfam" id="NF033516">
    <property type="entry name" value="transpos_IS3"/>
    <property type="match status" value="1"/>
</dbReference>
<evidence type="ECO:0000313" key="3">
    <source>
        <dbReference type="Proteomes" id="UP000315669"/>
    </source>
</evidence>
<dbReference type="InterPro" id="IPR009057">
    <property type="entry name" value="Homeodomain-like_sf"/>
</dbReference>